<evidence type="ECO:0000313" key="2">
    <source>
        <dbReference type="Proteomes" id="UP000886595"/>
    </source>
</evidence>
<reference evidence="1 2" key="1">
    <citation type="submission" date="2020-02" db="EMBL/GenBank/DDBJ databases">
        <authorList>
            <person name="Ma Q."/>
            <person name="Huang Y."/>
            <person name="Song X."/>
            <person name="Pei D."/>
        </authorList>
    </citation>
    <scope>NUCLEOTIDE SEQUENCE [LARGE SCALE GENOMIC DNA]</scope>
    <source>
        <strain evidence="1">Sxm20200214</strain>
        <tissue evidence="1">Leaf</tissue>
    </source>
</reference>
<gene>
    <name evidence="1" type="ORF">Bca52824_011648</name>
</gene>
<dbReference type="EMBL" id="JAAMPC010000003">
    <property type="protein sequence ID" value="KAG2318435.1"/>
    <property type="molecule type" value="Genomic_DNA"/>
</dbReference>
<evidence type="ECO:0000313" key="1">
    <source>
        <dbReference type="EMBL" id="KAG2318435.1"/>
    </source>
</evidence>
<dbReference type="Proteomes" id="UP000886595">
    <property type="component" value="Unassembled WGS sequence"/>
</dbReference>
<protein>
    <submittedName>
        <fullName evidence="1">Uncharacterized protein</fullName>
    </submittedName>
</protein>
<dbReference type="AlphaFoldDB" id="A0A8X7VX61"/>
<name>A0A8X7VX61_BRACI</name>
<keyword evidence="2" id="KW-1185">Reference proteome</keyword>
<sequence>MMARFKSDRILTTGRYFQDNKSPRPLIAVKPLVLRWRISHKRRYLECKAFFTETPSKHEAIQVYDVRQSAELISHGSVDMPDTSQDFPTAGHHRLTYVADQRRRCSYPRKRKVGEKKAHTTMRRTCRRLETQPRVKIGQGMYSSVFGA</sequence>
<accession>A0A8X7VX61</accession>
<comment type="caution">
    <text evidence="1">The sequence shown here is derived from an EMBL/GenBank/DDBJ whole genome shotgun (WGS) entry which is preliminary data.</text>
</comment>
<proteinExistence type="predicted"/>
<organism evidence="1 2">
    <name type="scientific">Brassica carinata</name>
    <name type="common">Ethiopian mustard</name>
    <name type="synonym">Abyssinian cabbage</name>
    <dbReference type="NCBI Taxonomy" id="52824"/>
    <lineage>
        <taxon>Eukaryota</taxon>
        <taxon>Viridiplantae</taxon>
        <taxon>Streptophyta</taxon>
        <taxon>Embryophyta</taxon>
        <taxon>Tracheophyta</taxon>
        <taxon>Spermatophyta</taxon>
        <taxon>Magnoliopsida</taxon>
        <taxon>eudicotyledons</taxon>
        <taxon>Gunneridae</taxon>
        <taxon>Pentapetalae</taxon>
        <taxon>rosids</taxon>
        <taxon>malvids</taxon>
        <taxon>Brassicales</taxon>
        <taxon>Brassicaceae</taxon>
        <taxon>Brassiceae</taxon>
        <taxon>Brassica</taxon>
    </lineage>
</organism>